<name>A0A143WU63_9ENTR</name>
<dbReference type="Proteomes" id="UP000095322">
    <property type="component" value="Chromosome I"/>
</dbReference>
<reference evidence="2" key="1">
    <citation type="submission" date="2016-01" db="EMBL/GenBank/DDBJ databases">
        <authorList>
            <person name="Husnik F."/>
        </authorList>
    </citation>
    <scope>NUCLEOTIDE SEQUENCE [LARGE SCALE GENOMIC DNA]</scope>
</reference>
<gene>
    <name evidence="1" type="ORF">MHIR_DE00035</name>
</gene>
<accession>A0A143WU63</accession>
<evidence type="ECO:0000313" key="1">
    <source>
        <dbReference type="EMBL" id="CUX96399.1"/>
    </source>
</evidence>
<protein>
    <submittedName>
        <fullName evidence="1">Uncharacterized protein</fullName>
    </submittedName>
</protein>
<proteinExistence type="predicted"/>
<evidence type="ECO:0000313" key="2">
    <source>
        <dbReference type="Proteomes" id="UP000095322"/>
    </source>
</evidence>
<dbReference type="EMBL" id="LN999833">
    <property type="protein sequence ID" value="CUX96399.1"/>
    <property type="molecule type" value="Genomic_DNA"/>
</dbReference>
<dbReference type="KEGG" id="den:MHIR_DE00035"/>
<dbReference type="AlphaFoldDB" id="A0A143WU63"/>
<keyword evidence="2" id="KW-1185">Reference proteome</keyword>
<sequence length="67" mass="7316">MTTTLIIMAAIKLTSVYPKVIITLTYIISSIVAGQAISGTREDDDGLTLTTCKLFLRCFFISKGENI</sequence>
<organism evidence="1 2">
    <name type="scientific">Candidatus Doolittlea endobia</name>
    <dbReference type="NCBI Taxonomy" id="1778262"/>
    <lineage>
        <taxon>Bacteria</taxon>
        <taxon>Pseudomonadati</taxon>
        <taxon>Pseudomonadota</taxon>
        <taxon>Gammaproteobacteria</taxon>
        <taxon>Enterobacterales</taxon>
        <taxon>Enterobacteriaceae</taxon>
        <taxon>Candidatus Doolittlea</taxon>
    </lineage>
</organism>